<dbReference type="RefSeq" id="XP_041216858.1">
    <property type="nucleotide sequence ID" value="XM_041368792.1"/>
</dbReference>
<organism evidence="1 2">
    <name type="scientific">Suillus fuscotomentosus</name>
    <dbReference type="NCBI Taxonomy" id="1912939"/>
    <lineage>
        <taxon>Eukaryota</taxon>
        <taxon>Fungi</taxon>
        <taxon>Dikarya</taxon>
        <taxon>Basidiomycota</taxon>
        <taxon>Agaricomycotina</taxon>
        <taxon>Agaricomycetes</taxon>
        <taxon>Agaricomycetidae</taxon>
        <taxon>Boletales</taxon>
        <taxon>Suillineae</taxon>
        <taxon>Suillaceae</taxon>
        <taxon>Suillus</taxon>
    </lineage>
</organism>
<dbReference type="Proteomes" id="UP001195769">
    <property type="component" value="Unassembled WGS sequence"/>
</dbReference>
<proteinExistence type="predicted"/>
<gene>
    <name evidence="1" type="ORF">F5891DRAFT_1199917</name>
</gene>
<dbReference type="EMBL" id="JABBWK010000210">
    <property type="protein sequence ID" value="KAG1887454.1"/>
    <property type="molecule type" value="Genomic_DNA"/>
</dbReference>
<protein>
    <submittedName>
        <fullName evidence="1">Uncharacterized protein</fullName>
    </submittedName>
</protein>
<comment type="caution">
    <text evidence="1">The sequence shown here is derived from an EMBL/GenBank/DDBJ whole genome shotgun (WGS) entry which is preliminary data.</text>
</comment>
<sequence>MSLVSAGFAIGMFDPLAPPSHPLAPLLHLLHHLTPPSHPLTPHSHICHILSDLRHNFTDLHRDLLDLCCILLDLHCLLSHPLTILIAHFVDLAVLFPILLPDFVAQKHKRTPRLVKSQRGGTTSLAA</sequence>
<dbReference type="GeneID" id="64663090"/>
<dbReference type="AlphaFoldDB" id="A0AAD4HC95"/>
<accession>A0AAD4HC95</accession>
<name>A0AAD4HC95_9AGAM</name>
<reference evidence="1" key="1">
    <citation type="journal article" date="2020" name="New Phytol.">
        <title>Comparative genomics reveals dynamic genome evolution in host specialist ectomycorrhizal fungi.</title>
        <authorList>
            <person name="Lofgren L.A."/>
            <person name="Nguyen N.H."/>
            <person name="Vilgalys R."/>
            <person name="Ruytinx J."/>
            <person name="Liao H.L."/>
            <person name="Branco S."/>
            <person name="Kuo A."/>
            <person name="LaButti K."/>
            <person name="Lipzen A."/>
            <person name="Andreopoulos W."/>
            <person name="Pangilinan J."/>
            <person name="Riley R."/>
            <person name="Hundley H."/>
            <person name="Na H."/>
            <person name="Barry K."/>
            <person name="Grigoriev I.V."/>
            <person name="Stajich J.E."/>
            <person name="Kennedy P.G."/>
        </authorList>
    </citation>
    <scope>NUCLEOTIDE SEQUENCE</scope>
    <source>
        <strain evidence="1">FC203</strain>
    </source>
</reference>
<evidence type="ECO:0000313" key="2">
    <source>
        <dbReference type="Proteomes" id="UP001195769"/>
    </source>
</evidence>
<keyword evidence="2" id="KW-1185">Reference proteome</keyword>
<evidence type="ECO:0000313" key="1">
    <source>
        <dbReference type="EMBL" id="KAG1887454.1"/>
    </source>
</evidence>